<dbReference type="AlphaFoldDB" id="A0A9P4T4M3"/>
<dbReference type="PANTHER" id="PTHR35043">
    <property type="entry name" value="TRANSCRIPTION FACTOR DOMAIN-CONTAINING PROTEIN"/>
    <property type="match status" value="1"/>
</dbReference>
<keyword evidence="2" id="KW-0732">Signal</keyword>
<evidence type="ECO:0000256" key="2">
    <source>
        <dbReference type="SAM" id="SignalP"/>
    </source>
</evidence>
<proteinExistence type="predicted"/>
<feature type="transmembrane region" description="Helical" evidence="1">
    <location>
        <begin position="423"/>
        <end position="443"/>
    </location>
</feature>
<evidence type="ECO:0000313" key="4">
    <source>
        <dbReference type="Proteomes" id="UP000801428"/>
    </source>
</evidence>
<keyword evidence="1" id="KW-0812">Transmembrane</keyword>
<feature type="transmembrane region" description="Helical" evidence="1">
    <location>
        <begin position="315"/>
        <end position="333"/>
    </location>
</feature>
<dbReference type="EMBL" id="SWKU01000042">
    <property type="protein sequence ID" value="KAF2994266.1"/>
    <property type="molecule type" value="Genomic_DNA"/>
</dbReference>
<keyword evidence="1" id="KW-1133">Transmembrane helix</keyword>
<comment type="caution">
    <text evidence="3">The sequence shown here is derived from an EMBL/GenBank/DDBJ whole genome shotgun (WGS) entry which is preliminary data.</text>
</comment>
<accession>A0A9P4T4M3</accession>
<organism evidence="3 4">
    <name type="scientific">Curvularia kusanoi</name>
    <name type="common">Cochliobolus kusanoi</name>
    <dbReference type="NCBI Taxonomy" id="90978"/>
    <lineage>
        <taxon>Eukaryota</taxon>
        <taxon>Fungi</taxon>
        <taxon>Dikarya</taxon>
        <taxon>Ascomycota</taxon>
        <taxon>Pezizomycotina</taxon>
        <taxon>Dothideomycetes</taxon>
        <taxon>Pleosporomycetidae</taxon>
        <taxon>Pleosporales</taxon>
        <taxon>Pleosporineae</taxon>
        <taxon>Pleosporaceae</taxon>
        <taxon>Curvularia</taxon>
    </lineage>
</organism>
<keyword evidence="1" id="KW-0472">Membrane</keyword>
<gene>
    <name evidence="3" type="ORF">E8E13_002274</name>
</gene>
<evidence type="ECO:0000313" key="3">
    <source>
        <dbReference type="EMBL" id="KAF2994266.1"/>
    </source>
</evidence>
<feature type="transmembrane region" description="Helical" evidence="1">
    <location>
        <begin position="664"/>
        <end position="685"/>
    </location>
</feature>
<dbReference type="Proteomes" id="UP000801428">
    <property type="component" value="Unassembled WGS sequence"/>
</dbReference>
<feature type="signal peptide" evidence="2">
    <location>
        <begin position="1"/>
        <end position="20"/>
    </location>
</feature>
<keyword evidence="4" id="KW-1185">Reference proteome</keyword>
<dbReference type="PANTHER" id="PTHR35043:SF8">
    <property type="entry name" value="DUF4220 DOMAIN-CONTAINING PROTEIN"/>
    <property type="match status" value="1"/>
</dbReference>
<feature type="transmembrane region" description="Helical" evidence="1">
    <location>
        <begin position="44"/>
        <end position="65"/>
    </location>
</feature>
<name>A0A9P4T4M3_CURKU</name>
<dbReference type="OrthoDB" id="9451547at2759"/>
<reference evidence="3" key="1">
    <citation type="submission" date="2019-04" db="EMBL/GenBank/DDBJ databases">
        <title>Sequencing of skin fungus with MAO and IRED activity.</title>
        <authorList>
            <person name="Marsaioli A.J."/>
            <person name="Bonatto J.M.C."/>
            <person name="Reis Junior O."/>
        </authorList>
    </citation>
    <scope>NUCLEOTIDE SEQUENCE</scope>
    <source>
        <strain evidence="3">30M1</strain>
    </source>
</reference>
<feature type="transmembrane region" description="Helical" evidence="1">
    <location>
        <begin position="455"/>
        <end position="482"/>
    </location>
</feature>
<feature type="chain" id="PRO_5040487567" evidence="2">
    <location>
        <begin position="21"/>
        <end position="709"/>
    </location>
</feature>
<sequence length="709" mass="81710">MHYFQIFYLVFSFVWSAVAAQNNRTANVSDEDTKVGWQSGSSERGTLTLVYSCLITIFSCTWTVLHLNVPPLGDSAFRKALRKAKWMLITALFPEFIFSKAICDLRLALEDLYKFKQHTDGKENEYLQRTEEWNSPDISFISSPPTTFTHTWLWGVEFRRRERLLCWILRVGEFRSSSDGIAETIADNKDRSLRPPQVRVSDDTWPDSLEELSVINAATQTSLGSEQGERIGVGRRTKAYQTLQLWTLTHTYLANMSGIVYADRLQSSYSGSYLPRYTALWASMIGPDYKWSTEHPLKYLVLSKQDIEDKSKADWLLKGLAVLQISWLVLSVLVRGVKRLPVSQLEIATLAFAVFAVATYAANTWKPKDVAYPIKLDRFFPGSGEDKRGAAIASRLTHPRETINNDRVRRRNDYVWMEGDFPLMYTLMAISALAFGGLHCLAWNFEFPSFTDQMLWRLAAVVSALLPALQLALNVLSTYLILRYAPQLRCKNILRELEPFKNVDPEFRRLITKPDFISWTFEELTALVITTDFSQRPSNEMCNQLKEEYLAWEKLEAETFYLEQAFPEISNFFEMQEAIEKRQENIGQVASEIDCNSYWMGQVYENDQLRLFWESFENDVRTKLTARGIPLPDVERTGFLPELVSRVDKRDTQFRKWSITINRYVAIIGGIIYAASRLIIIVLLFTSLRAAPKGIYTVTPWTEYLPNFS</sequence>
<feature type="transmembrane region" description="Helical" evidence="1">
    <location>
        <begin position="345"/>
        <end position="362"/>
    </location>
</feature>
<protein>
    <submittedName>
        <fullName evidence="3">Uncharacterized protein</fullName>
    </submittedName>
</protein>
<evidence type="ECO:0000256" key="1">
    <source>
        <dbReference type="SAM" id="Phobius"/>
    </source>
</evidence>